<keyword evidence="3 8" id="KW-0489">Methyltransferase</keyword>
<organism evidence="10">
    <name type="scientific">Halalkalibacterium halodurans</name>
    <name type="common">Bacillus halodurans</name>
    <dbReference type="NCBI Taxonomy" id="86665"/>
    <lineage>
        <taxon>Bacteria</taxon>
        <taxon>Bacillati</taxon>
        <taxon>Bacillota</taxon>
        <taxon>Bacilli</taxon>
        <taxon>Bacillales</taxon>
        <taxon>Bacillaceae</taxon>
        <taxon>Halalkalibacterium (ex Joshi et al. 2022)</taxon>
    </lineage>
</organism>
<accession>A0A0M0KKH9</accession>
<dbReference type="Pfam" id="PF02219">
    <property type="entry name" value="MTHFR"/>
    <property type="match status" value="1"/>
</dbReference>
<dbReference type="GO" id="GO:0008168">
    <property type="term" value="F:methyltransferase activity"/>
    <property type="evidence" value="ECO:0007669"/>
    <property type="project" value="UniProtKB-UniRule"/>
</dbReference>
<keyword evidence="7" id="KW-0560">Oxidoreductase</keyword>
<reference evidence="10" key="1">
    <citation type="submission" date="2015-08" db="EMBL/GenBank/DDBJ databases">
        <title>Complete DNA Sequence of Pseudomonas syringae pv. actinidiae, the Causal Agent of Kiwifruit Canker Disease.</title>
        <authorList>
            <person name="Rikkerink E.H.A."/>
            <person name="Fineran P.C."/>
        </authorList>
    </citation>
    <scope>NUCLEOTIDE SEQUENCE</scope>
    <source>
        <strain evidence="10">DSM 13666</strain>
    </source>
</reference>
<dbReference type="PANTHER" id="PTHR11103">
    <property type="entry name" value="SLR1189 PROTEIN"/>
    <property type="match status" value="1"/>
</dbReference>
<dbReference type="NCBIfam" id="NF006396">
    <property type="entry name" value="PRK08645.1"/>
    <property type="match status" value="1"/>
</dbReference>
<evidence type="ECO:0000256" key="8">
    <source>
        <dbReference type="PROSITE-ProRule" id="PRU00333"/>
    </source>
</evidence>
<gene>
    <name evidence="10" type="ORF">AMD02_11340</name>
</gene>
<dbReference type="Pfam" id="PF02574">
    <property type="entry name" value="S-methyl_trans"/>
    <property type="match status" value="1"/>
</dbReference>
<dbReference type="SUPFAM" id="SSF51730">
    <property type="entry name" value="FAD-linked oxidoreductase"/>
    <property type="match status" value="1"/>
</dbReference>
<feature type="binding site" evidence="8">
    <location>
        <position position="267"/>
    </location>
    <ligand>
        <name>Zn(2+)</name>
        <dbReference type="ChEBI" id="CHEBI:29105"/>
    </ligand>
</feature>
<comment type="pathway">
    <text evidence="2">One-carbon metabolism; tetrahydrofolate interconversion.</text>
</comment>
<dbReference type="PANTHER" id="PTHR11103:SF18">
    <property type="entry name" value="SLR1189 PROTEIN"/>
    <property type="match status" value="1"/>
</dbReference>
<evidence type="ECO:0000313" key="10">
    <source>
        <dbReference type="EMBL" id="KOO39371.1"/>
    </source>
</evidence>
<dbReference type="EC" id="2.1.1.10" evidence="10"/>
<evidence type="ECO:0000256" key="2">
    <source>
        <dbReference type="ARBA" id="ARBA00004777"/>
    </source>
</evidence>
<comment type="cofactor">
    <cofactor evidence="8">
        <name>Zn(2+)</name>
        <dbReference type="ChEBI" id="CHEBI:29105"/>
    </cofactor>
</comment>
<evidence type="ECO:0000256" key="3">
    <source>
        <dbReference type="ARBA" id="ARBA00022603"/>
    </source>
</evidence>
<feature type="binding site" evidence="8">
    <location>
        <position position="202"/>
    </location>
    <ligand>
        <name>Zn(2+)</name>
        <dbReference type="ChEBI" id="CHEBI:29105"/>
    </ligand>
</feature>
<dbReference type="PROSITE" id="PS50970">
    <property type="entry name" value="HCY"/>
    <property type="match status" value="1"/>
</dbReference>
<evidence type="ECO:0000256" key="7">
    <source>
        <dbReference type="ARBA" id="ARBA00023002"/>
    </source>
</evidence>
<dbReference type="InterPro" id="IPR003171">
    <property type="entry name" value="Mehydrof_redctse-like"/>
</dbReference>
<dbReference type="InterPro" id="IPR003726">
    <property type="entry name" value="HCY_dom"/>
</dbReference>
<comment type="cofactor">
    <cofactor evidence="1">
        <name>FAD</name>
        <dbReference type="ChEBI" id="CHEBI:57692"/>
    </cofactor>
</comment>
<dbReference type="EMBL" id="LILD01000001">
    <property type="protein sequence ID" value="KOO39371.1"/>
    <property type="molecule type" value="Genomic_DNA"/>
</dbReference>
<evidence type="ECO:0000256" key="6">
    <source>
        <dbReference type="ARBA" id="ARBA00022827"/>
    </source>
</evidence>
<dbReference type="InterPro" id="IPR029041">
    <property type="entry name" value="FAD-linked_oxidoreductase-like"/>
</dbReference>
<feature type="binding site" evidence="8">
    <location>
        <position position="268"/>
    </location>
    <ligand>
        <name>Zn(2+)</name>
        <dbReference type="ChEBI" id="CHEBI:29105"/>
    </ligand>
</feature>
<dbReference type="Gene3D" id="3.20.20.220">
    <property type="match status" value="1"/>
</dbReference>
<dbReference type="GO" id="GO:0004489">
    <property type="term" value="F:methylenetetrahydrofolate reductase [NAD(P)H] activity"/>
    <property type="evidence" value="ECO:0007669"/>
    <property type="project" value="InterPro"/>
</dbReference>
<dbReference type="PATRIC" id="fig|136160.3.peg.2677"/>
<dbReference type="InterPro" id="IPR036589">
    <property type="entry name" value="HCY_dom_sf"/>
</dbReference>
<dbReference type="Gene3D" id="3.20.20.330">
    <property type="entry name" value="Homocysteine-binding-like domain"/>
    <property type="match status" value="1"/>
</dbReference>
<dbReference type="GO" id="GO:0006555">
    <property type="term" value="P:methionine metabolic process"/>
    <property type="evidence" value="ECO:0007669"/>
    <property type="project" value="InterPro"/>
</dbReference>
<keyword evidence="6" id="KW-0274">FAD</keyword>
<feature type="domain" description="Hcy-binding" evidence="9">
    <location>
        <begin position="1"/>
        <end position="282"/>
    </location>
</feature>
<dbReference type="GO" id="GO:0035999">
    <property type="term" value="P:tetrahydrofolate interconversion"/>
    <property type="evidence" value="ECO:0007669"/>
    <property type="project" value="UniProtKB-UniPathway"/>
</dbReference>
<name>A0A0M0KKH9_ALKHA</name>
<protein>
    <submittedName>
        <fullName evidence="10">Homocysteine methyltransferase</fullName>
        <ecNumber evidence="10">2.1.1.10</ecNumber>
    </submittedName>
</protein>
<proteinExistence type="predicted"/>
<dbReference type="AlphaFoldDB" id="A0A0M0KKH9"/>
<keyword evidence="4" id="KW-0285">Flavoprotein</keyword>
<dbReference type="GeneID" id="87597248"/>
<dbReference type="GO" id="GO:0032259">
    <property type="term" value="P:methylation"/>
    <property type="evidence" value="ECO:0007669"/>
    <property type="project" value="UniProtKB-KW"/>
</dbReference>
<dbReference type="RefSeq" id="WP_053431372.1">
    <property type="nucleotide sequence ID" value="NZ_CP040441.1"/>
</dbReference>
<comment type="caution">
    <text evidence="10">The sequence shown here is derived from an EMBL/GenBank/DDBJ whole genome shotgun (WGS) entry which is preliminary data.</text>
</comment>
<dbReference type="CDD" id="cd00537">
    <property type="entry name" value="MTHFR"/>
    <property type="match status" value="1"/>
</dbReference>
<keyword evidence="8" id="KW-0862">Zinc</keyword>
<dbReference type="UniPathway" id="UPA00193"/>
<evidence type="ECO:0000256" key="5">
    <source>
        <dbReference type="ARBA" id="ARBA00022679"/>
    </source>
</evidence>
<dbReference type="GO" id="GO:0046872">
    <property type="term" value="F:metal ion binding"/>
    <property type="evidence" value="ECO:0007669"/>
    <property type="project" value="UniProtKB-KW"/>
</dbReference>
<keyword evidence="5 8" id="KW-0808">Transferase</keyword>
<dbReference type="FunFam" id="3.20.20.220:FF:000007">
    <property type="entry name" value="Bifunctional homocysteine S-methyltransferase/methylenetetrahydrofolate reductase"/>
    <property type="match status" value="1"/>
</dbReference>
<keyword evidence="8" id="KW-0479">Metal-binding</keyword>
<sequence>MTNLVEALKTNILVGDGAMGTLLYEQGIDRCFEELNVTDPEKIVAAHVAYVEAGADVIQTNTYAANRMKLAKYQLDDQVLEINRAAVRLARKAAKQETFVLGTIGGIRSIQFEEVEIQEVQDVFLEQMKALVSEGVDGLLLETFYDLEEAKLAVSLARSLTDLPVIAHLSIAEIGVLQGGKLLEEAFAELEGLGADLVGINCRMGPYQMLRSLETVQLLDRAYYSAYPNASLPDYRDGRLYYHSNPEYFYEMGKRFVQQGVRLLGGCCGTTPEHVRAFAKVVKGLKPVVSKPVRLEIKETLSSTGQKTAREPLAEKVKKQPSIIVELDPPKNLAIDRFVEGAAALKNAGVDAVTMADNSLASPRVDNLALGAIIQQQVGARPLVHVTCRDRNLIGLQSHLMGLHALGMTDLLAITGDPTKVGDFPGATSVYDVTSFQLISLIKQLNEGISFSGKELGQKANFSVGAAFNPNVRHLERAVQRMEKKIEAGADYFMTQPIYNEKQIEDIYEATKHIEKPIYIGIMPLINGRNAEFLHNEVPGIKLTDQIRERMARAGEDRQKGEREGLAIAKSLLDVATHYFNGIYLITPFLRYGMTVDLTHYVKETHHQIRQPERSVQK</sequence>
<dbReference type="SUPFAM" id="SSF82282">
    <property type="entry name" value="Homocysteine S-methyltransferase"/>
    <property type="match status" value="1"/>
</dbReference>
<evidence type="ECO:0000256" key="4">
    <source>
        <dbReference type="ARBA" id="ARBA00022630"/>
    </source>
</evidence>
<evidence type="ECO:0000259" key="9">
    <source>
        <dbReference type="PROSITE" id="PS50970"/>
    </source>
</evidence>
<evidence type="ECO:0000256" key="1">
    <source>
        <dbReference type="ARBA" id="ARBA00001974"/>
    </source>
</evidence>